<gene>
    <name evidence="3" type="ORF">GCM10011399_23920</name>
</gene>
<dbReference type="EMBL" id="BMGP01000004">
    <property type="protein sequence ID" value="GGF29954.1"/>
    <property type="molecule type" value="Genomic_DNA"/>
</dbReference>
<reference evidence="3 4" key="1">
    <citation type="journal article" date="2014" name="Int. J. Syst. Evol. Microbiol.">
        <title>Complete genome sequence of Corynebacterium casei LMG S-19264T (=DSM 44701T), isolated from a smear-ripened cheese.</title>
        <authorList>
            <consortium name="US DOE Joint Genome Institute (JGI-PGF)"/>
            <person name="Walter F."/>
            <person name="Albersmeier A."/>
            <person name="Kalinowski J."/>
            <person name="Ruckert C."/>
        </authorList>
    </citation>
    <scope>NUCLEOTIDE SEQUENCE [LARGE SCALE GENOMIC DNA]</scope>
    <source>
        <strain evidence="3 4">CGMCC 1.12976</strain>
    </source>
</reference>
<keyword evidence="4" id="KW-1185">Reference proteome</keyword>
<keyword evidence="2" id="KW-1133">Transmembrane helix</keyword>
<evidence type="ECO:0000256" key="1">
    <source>
        <dbReference type="SAM" id="MobiDB-lite"/>
    </source>
</evidence>
<dbReference type="AlphaFoldDB" id="A0A917B9Y1"/>
<proteinExistence type="predicted"/>
<dbReference type="RefSeq" id="WP_229715274.1">
    <property type="nucleotide sequence ID" value="NZ_BMGP01000004.1"/>
</dbReference>
<protein>
    <submittedName>
        <fullName evidence="3">Uncharacterized protein</fullName>
    </submittedName>
</protein>
<name>A0A917B9Y1_9MICO</name>
<feature type="region of interest" description="Disordered" evidence="1">
    <location>
        <begin position="1"/>
        <end position="21"/>
    </location>
</feature>
<evidence type="ECO:0000256" key="2">
    <source>
        <dbReference type="SAM" id="Phobius"/>
    </source>
</evidence>
<feature type="transmembrane region" description="Helical" evidence="2">
    <location>
        <begin position="68"/>
        <end position="86"/>
    </location>
</feature>
<feature type="transmembrane region" description="Helical" evidence="2">
    <location>
        <begin position="161"/>
        <end position="180"/>
    </location>
</feature>
<keyword evidence="2" id="KW-0472">Membrane</keyword>
<feature type="transmembrane region" description="Helical" evidence="2">
    <location>
        <begin position="125"/>
        <end position="149"/>
    </location>
</feature>
<evidence type="ECO:0000313" key="3">
    <source>
        <dbReference type="EMBL" id="GGF29954.1"/>
    </source>
</evidence>
<feature type="compositionally biased region" description="Low complexity" evidence="1">
    <location>
        <begin position="8"/>
        <end position="21"/>
    </location>
</feature>
<keyword evidence="2" id="KW-0812">Transmembrane</keyword>
<organism evidence="3 4">
    <name type="scientific">Subtercola lobariae</name>
    <dbReference type="NCBI Taxonomy" id="1588641"/>
    <lineage>
        <taxon>Bacteria</taxon>
        <taxon>Bacillati</taxon>
        <taxon>Actinomycetota</taxon>
        <taxon>Actinomycetes</taxon>
        <taxon>Micrococcales</taxon>
        <taxon>Microbacteriaceae</taxon>
        <taxon>Subtercola</taxon>
    </lineage>
</organism>
<feature type="transmembrane region" description="Helical" evidence="2">
    <location>
        <begin position="93"/>
        <end position="113"/>
    </location>
</feature>
<dbReference type="Proteomes" id="UP000598775">
    <property type="component" value="Unassembled WGS sequence"/>
</dbReference>
<comment type="caution">
    <text evidence="3">The sequence shown here is derived from an EMBL/GenBank/DDBJ whole genome shotgun (WGS) entry which is preliminary data.</text>
</comment>
<accession>A0A917B9Y1</accession>
<feature type="transmembrane region" description="Helical" evidence="2">
    <location>
        <begin position="39"/>
        <end position="62"/>
    </location>
</feature>
<sequence length="213" mass="22467">MSEPTGQPADASPSAAAGAAGGPAASRARVKRAPLPHQSLGVIVVGMSLAVWWPAFTLGAWGEIFFDTLLRVWVAATAAFFVVVVVRAARRRIGWRVLTLLLPTVWLVLSIAVDSDSGELWVALVSLAGILLVILGIPLMIWVLARVIWPDISDTVPFRGKVLALGIVLLIAVGSFVLGANQSRFLTCEDFSISGNSEPPGCVHDTPAPLSTP</sequence>
<evidence type="ECO:0000313" key="4">
    <source>
        <dbReference type="Proteomes" id="UP000598775"/>
    </source>
</evidence>